<protein>
    <submittedName>
        <fullName evidence="2">NAD-dependent dehydratase</fullName>
    </submittedName>
</protein>
<organism evidence="3 4">
    <name type="scientific">Furfurilactobacillus siliginis</name>
    <dbReference type="NCBI Taxonomy" id="348151"/>
    <lineage>
        <taxon>Bacteria</taxon>
        <taxon>Bacillati</taxon>
        <taxon>Bacillota</taxon>
        <taxon>Bacilli</taxon>
        <taxon>Lactobacillales</taxon>
        <taxon>Lactobacillaceae</taxon>
        <taxon>Furfurilactobacillus</taxon>
    </lineage>
</organism>
<dbReference type="AlphaFoldDB" id="A0A0R2L295"/>
<sequence length="213" mass="23512">MANILILGANGSIATVVEQALVADNTQHHLTLFLRHPEKLTATIPNSTVIQGDVTDSAALNNAMKNQDIVYANLLGTDSIDQANTVIQAMQKNNVQRLIWVSVLGIYDEVPGAFGQWNKDMILDDYITPYALAAKSIEASELDYTLIRPAWYSNTHEIDYELTQKGTPFKGTEVSRDSVANFITTLINTPQQHIRESVGINRPNTDGAKPAWF</sequence>
<evidence type="ECO:0000259" key="1">
    <source>
        <dbReference type="Pfam" id="PF13460"/>
    </source>
</evidence>
<keyword evidence="4" id="KW-1185">Reference proteome</keyword>
<dbReference type="Gene3D" id="3.40.50.720">
    <property type="entry name" value="NAD(P)-binding Rossmann-like Domain"/>
    <property type="match status" value="1"/>
</dbReference>
<dbReference type="InterPro" id="IPR051606">
    <property type="entry name" value="Polyketide_Oxido-like"/>
</dbReference>
<gene>
    <name evidence="3" type="ORF">IV55_GL001879</name>
    <name evidence="2" type="ORF">LSI01_12610</name>
</gene>
<dbReference type="OrthoDB" id="9803892at2"/>
<dbReference type="Pfam" id="PF13460">
    <property type="entry name" value="NAD_binding_10"/>
    <property type="match status" value="1"/>
</dbReference>
<dbReference type="InterPro" id="IPR016040">
    <property type="entry name" value="NAD(P)-bd_dom"/>
</dbReference>
<reference evidence="2 5" key="2">
    <citation type="submission" date="2019-07" db="EMBL/GenBank/DDBJ databases">
        <title>Whole genome shotgun sequence of Lactobacillus siliginis NBRC 101315.</title>
        <authorList>
            <person name="Hosoyama A."/>
            <person name="Uohara A."/>
            <person name="Ohji S."/>
            <person name="Ichikawa N."/>
        </authorList>
    </citation>
    <scope>NUCLEOTIDE SEQUENCE [LARGE SCALE GENOMIC DNA]</scope>
    <source>
        <strain evidence="2 5">NBRC 101315</strain>
    </source>
</reference>
<evidence type="ECO:0000313" key="5">
    <source>
        <dbReference type="Proteomes" id="UP000321429"/>
    </source>
</evidence>
<feature type="domain" description="NAD(P)-binding" evidence="1">
    <location>
        <begin position="8"/>
        <end position="190"/>
    </location>
</feature>
<dbReference type="PATRIC" id="fig|348151.3.peg.1931"/>
<evidence type="ECO:0000313" key="2">
    <source>
        <dbReference type="EMBL" id="GEK28950.1"/>
    </source>
</evidence>
<dbReference type="InterPro" id="IPR036291">
    <property type="entry name" value="NAD(P)-bd_dom_sf"/>
</dbReference>
<dbReference type="PANTHER" id="PTHR43355">
    <property type="entry name" value="FLAVIN REDUCTASE (NADPH)"/>
    <property type="match status" value="1"/>
</dbReference>
<evidence type="ECO:0000313" key="4">
    <source>
        <dbReference type="Proteomes" id="UP000051139"/>
    </source>
</evidence>
<dbReference type="SUPFAM" id="SSF51735">
    <property type="entry name" value="NAD(P)-binding Rossmann-fold domains"/>
    <property type="match status" value="1"/>
</dbReference>
<dbReference type="Proteomes" id="UP000321429">
    <property type="component" value="Unassembled WGS sequence"/>
</dbReference>
<dbReference type="PANTHER" id="PTHR43355:SF2">
    <property type="entry name" value="FLAVIN REDUCTASE (NADPH)"/>
    <property type="match status" value="1"/>
</dbReference>
<dbReference type="GO" id="GO:0042602">
    <property type="term" value="F:riboflavin reductase (NADPH) activity"/>
    <property type="evidence" value="ECO:0007669"/>
    <property type="project" value="TreeGrafter"/>
</dbReference>
<dbReference type="EMBL" id="BJUD01000025">
    <property type="protein sequence ID" value="GEK28950.1"/>
    <property type="molecule type" value="Genomic_DNA"/>
</dbReference>
<evidence type="ECO:0000313" key="3">
    <source>
        <dbReference type="EMBL" id="KRN95774.1"/>
    </source>
</evidence>
<dbReference type="CDD" id="cd05267">
    <property type="entry name" value="SDR_a6"/>
    <property type="match status" value="1"/>
</dbReference>
<reference evidence="3 4" key="1">
    <citation type="journal article" date="2015" name="Genome Announc.">
        <title>Expanding the biotechnology potential of lactobacilli through comparative genomics of 213 strains and associated genera.</title>
        <authorList>
            <person name="Sun Z."/>
            <person name="Harris H.M."/>
            <person name="McCann A."/>
            <person name="Guo C."/>
            <person name="Argimon S."/>
            <person name="Zhang W."/>
            <person name="Yang X."/>
            <person name="Jeffery I.B."/>
            <person name="Cooney J.C."/>
            <person name="Kagawa T.F."/>
            <person name="Liu W."/>
            <person name="Song Y."/>
            <person name="Salvetti E."/>
            <person name="Wrobel A."/>
            <person name="Rasinkangas P."/>
            <person name="Parkhill J."/>
            <person name="Rea M.C."/>
            <person name="O'Sullivan O."/>
            <person name="Ritari J."/>
            <person name="Douillard F.P."/>
            <person name="Paul Ross R."/>
            <person name="Yang R."/>
            <person name="Briner A.E."/>
            <person name="Felis G.E."/>
            <person name="de Vos W.M."/>
            <person name="Barrangou R."/>
            <person name="Klaenhammer T.R."/>
            <person name="Caufield P.W."/>
            <person name="Cui Y."/>
            <person name="Zhang H."/>
            <person name="O'Toole P.W."/>
        </authorList>
    </citation>
    <scope>NUCLEOTIDE SEQUENCE [LARGE SCALE GENOMIC DNA]</scope>
    <source>
        <strain evidence="3 4">DSM 22696</strain>
    </source>
</reference>
<comment type="caution">
    <text evidence="3">The sequence shown here is derived from an EMBL/GenBank/DDBJ whole genome shotgun (WGS) entry which is preliminary data.</text>
</comment>
<proteinExistence type="predicted"/>
<accession>A0A0R2L295</accession>
<dbReference type="GO" id="GO:0004074">
    <property type="term" value="F:biliverdin reductase [NAD(P)H] activity"/>
    <property type="evidence" value="ECO:0007669"/>
    <property type="project" value="TreeGrafter"/>
</dbReference>
<dbReference type="Proteomes" id="UP000051139">
    <property type="component" value="Unassembled WGS sequence"/>
</dbReference>
<dbReference type="EMBL" id="JQCB01000007">
    <property type="protein sequence ID" value="KRN95774.1"/>
    <property type="molecule type" value="Genomic_DNA"/>
</dbReference>
<dbReference type="RefSeq" id="WP_057810541.1">
    <property type="nucleotide sequence ID" value="NZ_BJUD01000025.1"/>
</dbReference>
<name>A0A0R2L295_9LACO</name>
<dbReference type="STRING" id="348151.IV55_GL001879"/>